<evidence type="ECO:0000256" key="1">
    <source>
        <dbReference type="ARBA" id="ARBA00022475"/>
    </source>
</evidence>
<evidence type="ECO:0000256" key="8">
    <source>
        <dbReference type="NCBIfam" id="TIGR02209"/>
    </source>
</evidence>
<protein>
    <recommendedName>
        <fullName evidence="7 8">Cell division protein FtsL</fullName>
    </recommendedName>
</protein>
<dbReference type="Proteomes" id="UP000480246">
    <property type="component" value="Unassembled WGS sequence"/>
</dbReference>
<evidence type="ECO:0000256" key="6">
    <source>
        <dbReference type="ARBA" id="ARBA00023306"/>
    </source>
</evidence>
<gene>
    <name evidence="7 9" type="primary">ftsL</name>
    <name evidence="9" type="ORF">F9U64_03250</name>
</gene>
<organism evidence="9 10">
    <name type="scientific">Gracilibacillus oryzae</name>
    <dbReference type="NCBI Taxonomy" id="1672701"/>
    <lineage>
        <taxon>Bacteria</taxon>
        <taxon>Bacillati</taxon>
        <taxon>Bacillota</taxon>
        <taxon>Bacilli</taxon>
        <taxon>Bacillales</taxon>
        <taxon>Bacillaceae</taxon>
        <taxon>Gracilibacillus</taxon>
    </lineage>
</organism>
<evidence type="ECO:0000313" key="10">
    <source>
        <dbReference type="Proteomes" id="UP000480246"/>
    </source>
</evidence>
<dbReference type="AlphaFoldDB" id="A0A7C8GUW2"/>
<reference evidence="9 10" key="1">
    <citation type="submission" date="2019-10" db="EMBL/GenBank/DDBJ databases">
        <title>Gracilibacillus sp. nov. isolated from rice seeds.</title>
        <authorList>
            <person name="He S."/>
        </authorList>
    </citation>
    <scope>NUCLEOTIDE SEQUENCE [LARGE SCALE GENOMIC DNA]</scope>
    <source>
        <strain evidence="9 10">TD8</strain>
    </source>
</reference>
<dbReference type="InterPro" id="IPR011922">
    <property type="entry name" value="Cell_div_FtsL"/>
</dbReference>
<comment type="subcellular location">
    <subcellularLocation>
        <location evidence="7">Cell membrane</location>
        <topology evidence="7">Single-pass type II membrane protein</topology>
    </subcellularLocation>
    <text evidence="7">Localizes to the division septum where it forms a ring structure.</text>
</comment>
<sequence length="127" mass="14629">MSTQHAKNWQMQEDLQGKAQENQKVVKKQVVVHKRWVTRGEKFIYTVCAGILIATLTYMVHFSSTLDQLNRDIQKINTDISSQETMNKNLSYKVKELSQPERIIANAKEHGLELKNSQVKQADEVAE</sequence>
<keyword evidence="6 7" id="KW-0131">Cell cycle</keyword>
<dbReference type="EMBL" id="WEID01000015">
    <property type="protein sequence ID" value="KAB8138646.1"/>
    <property type="molecule type" value="Genomic_DNA"/>
</dbReference>
<keyword evidence="1 7" id="KW-1003">Cell membrane</keyword>
<dbReference type="GO" id="GO:0005886">
    <property type="term" value="C:plasma membrane"/>
    <property type="evidence" value="ECO:0007669"/>
    <property type="project" value="UniProtKB-SubCell"/>
</dbReference>
<keyword evidence="10" id="KW-1185">Reference proteome</keyword>
<dbReference type="NCBIfam" id="TIGR02209">
    <property type="entry name" value="ftsL_broad"/>
    <property type="match status" value="1"/>
</dbReference>
<evidence type="ECO:0000256" key="4">
    <source>
        <dbReference type="ARBA" id="ARBA00022989"/>
    </source>
</evidence>
<evidence type="ECO:0000256" key="7">
    <source>
        <dbReference type="HAMAP-Rule" id="MF_00910"/>
    </source>
</evidence>
<name>A0A7C8GUW2_9BACI</name>
<dbReference type="HAMAP" id="MF_00910">
    <property type="entry name" value="FtsL"/>
    <property type="match status" value="1"/>
</dbReference>
<feature type="transmembrane region" description="Helical" evidence="7">
    <location>
        <begin position="43"/>
        <end position="61"/>
    </location>
</feature>
<dbReference type="RefSeq" id="WP_153401577.1">
    <property type="nucleotide sequence ID" value="NZ_ML762425.1"/>
</dbReference>
<keyword evidence="2 7" id="KW-0132">Cell division</keyword>
<evidence type="ECO:0000256" key="5">
    <source>
        <dbReference type="ARBA" id="ARBA00023136"/>
    </source>
</evidence>
<dbReference type="OrthoDB" id="2916778at2"/>
<evidence type="ECO:0000256" key="3">
    <source>
        <dbReference type="ARBA" id="ARBA00022692"/>
    </source>
</evidence>
<keyword evidence="3 7" id="KW-0812">Transmembrane</keyword>
<evidence type="ECO:0000256" key="2">
    <source>
        <dbReference type="ARBA" id="ARBA00022618"/>
    </source>
</evidence>
<keyword evidence="5 7" id="KW-0472">Membrane</keyword>
<evidence type="ECO:0000313" key="9">
    <source>
        <dbReference type="EMBL" id="KAB8138646.1"/>
    </source>
</evidence>
<comment type="function">
    <text evidence="7">Essential cell division protein.</text>
</comment>
<proteinExistence type="inferred from homology"/>
<keyword evidence="4 7" id="KW-1133">Transmembrane helix</keyword>
<comment type="caution">
    <text evidence="9">The sequence shown here is derived from an EMBL/GenBank/DDBJ whole genome shotgun (WGS) entry which is preliminary data.</text>
</comment>
<comment type="similarity">
    <text evidence="7">Belongs to the FtsL family.</text>
</comment>
<accession>A0A7C8GUW2</accession>
<dbReference type="GO" id="GO:0032153">
    <property type="term" value="C:cell division site"/>
    <property type="evidence" value="ECO:0007669"/>
    <property type="project" value="UniProtKB-UniRule"/>
</dbReference>
<dbReference type="GO" id="GO:0043093">
    <property type="term" value="P:FtsZ-dependent cytokinesis"/>
    <property type="evidence" value="ECO:0007669"/>
    <property type="project" value="UniProtKB-UniRule"/>
</dbReference>